<evidence type="ECO:0000313" key="9">
    <source>
        <dbReference type="Proteomes" id="UP000659654"/>
    </source>
</evidence>
<dbReference type="Proteomes" id="UP000659654">
    <property type="component" value="Unassembled WGS sequence"/>
</dbReference>
<dbReference type="InterPro" id="IPR021109">
    <property type="entry name" value="Peptidase_aspartic_dom_sf"/>
</dbReference>
<evidence type="ECO:0000313" key="7">
    <source>
        <dbReference type="EMBL" id="CAG9118290.1"/>
    </source>
</evidence>
<dbReference type="Proteomes" id="UP000582659">
    <property type="component" value="Unassembled WGS sequence"/>
</dbReference>
<feature type="active site" evidence="2">
    <location>
        <position position="70"/>
    </location>
</feature>
<protein>
    <submittedName>
        <fullName evidence="6">(pine wood nematode) hypothetical protein</fullName>
    </submittedName>
    <submittedName>
        <fullName evidence="10">Peptidase A1 domain-containing protein</fullName>
    </submittedName>
</protein>
<accession>A0A1I7RM85</accession>
<dbReference type="EMBL" id="CAJFCV020000004">
    <property type="protein sequence ID" value="CAG9118290.1"/>
    <property type="molecule type" value="Genomic_DNA"/>
</dbReference>
<dbReference type="AlphaFoldDB" id="A0A1I7RM85"/>
<dbReference type="GO" id="GO:0004190">
    <property type="term" value="F:aspartic-type endopeptidase activity"/>
    <property type="evidence" value="ECO:0007669"/>
    <property type="project" value="InterPro"/>
</dbReference>
<gene>
    <name evidence="6" type="ORF">BXYJ_LOCUS10166</name>
</gene>
<evidence type="ECO:0000256" key="2">
    <source>
        <dbReference type="PIRSR" id="PIRSR601461-1"/>
    </source>
</evidence>
<keyword evidence="3" id="KW-1015">Disulfide bond</keyword>
<sequence length="393" mass="43601">MFFLSLLACLQFIGLASSAKFSASLQKLGSSIDLQGNFDSKHPVYDYLEDEYCVTVAIGTPPKEYNLVVDTSSDVSWVPHVECGEGPKGCQPWCKEKPCNFFCIKECCIPEEQRDKGCLRKKKYNPKDSETYEKSSTDFSFNTSIGRVQGFYGKDNWTLGISSGEPLSVDGFKFGLVTTLGQKYNKSAFDGVLGLSRSRNPKSFAVQAIESGLLDEPLMSLHFKFGGYDKHGRLGGALTLGGLDHDNCGFVKSWIPVEDNAAWIFKIDRPVLNGHPLKGALALSDTSSAYLHGPFEWIYPFARGIGADYVTNKDIWVTGCDANFTVTFDIGKHTYNLPWESLVQEVSPDHCELMVKATGYTPYTWVLGAPFAQAYCHVYDFEKGRIGFAEILK</sequence>
<evidence type="ECO:0000256" key="4">
    <source>
        <dbReference type="SAM" id="SignalP"/>
    </source>
</evidence>
<dbReference type="PANTHER" id="PTHR47966:SF45">
    <property type="entry name" value="PEPTIDASE A1 DOMAIN-CONTAINING PROTEIN"/>
    <property type="match status" value="1"/>
</dbReference>
<dbReference type="InterPro" id="IPR034164">
    <property type="entry name" value="Pepsin-like_dom"/>
</dbReference>
<dbReference type="GO" id="GO:0006508">
    <property type="term" value="P:proteolysis"/>
    <property type="evidence" value="ECO:0007669"/>
    <property type="project" value="InterPro"/>
</dbReference>
<evidence type="ECO:0000313" key="6">
    <source>
        <dbReference type="EMBL" id="CAD5227871.1"/>
    </source>
</evidence>
<dbReference type="Proteomes" id="UP000095284">
    <property type="component" value="Unplaced"/>
</dbReference>
<dbReference type="InterPro" id="IPR001461">
    <property type="entry name" value="Aspartic_peptidase_A1"/>
</dbReference>
<reference evidence="10" key="1">
    <citation type="submission" date="2016-11" db="UniProtKB">
        <authorList>
            <consortium name="WormBaseParasite"/>
        </authorList>
    </citation>
    <scope>IDENTIFICATION</scope>
</reference>
<dbReference type="PROSITE" id="PS51767">
    <property type="entry name" value="PEPTIDASE_A1"/>
    <property type="match status" value="1"/>
</dbReference>
<dbReference type="Pfam" id="PF00026">
    <property type="entry name" value="Asp"/>
    <property type="match status" value="1"/>
</dbReference>
<dbReference type="PRINTS" id="PR00792">
    <property type="entry name" value="PEPSIN"/>
</dbReference>
<comment type="similarity">
    <text evidence="1">Belongs to the peptidase A1 family.</text>
</comment>
<dbReference type="PANTHER" id="PTHR47966">
    <property type="entry name" value="BETA-SITE APP-CLEAVING ENZYME, ISOFORM A-RELATED"/>
    <property type="match status" value="1"/>
</dbReference>
<feature type="chain" id="PRO_5035359203" evidence="4">
    <location>
        <begin position="19"/>
        <end position="393"/>
    </location>
</feature>
<dbReference type="OrthoDB" id="5850982at2759"/>
<keyword evidence="4" id="KW-0732">Signal</keyword>
<evidence type="ECO:0000313" key="10">
    <source>
        <dbReference type="WBParaSite" id="BXY_0182000.1"/>
    </source>
</evidence>
<dbReference type="GO" id="GO:0005764">
    <property type="term" value="C:lysosome"/>
    <property type="evidence" value="ECO:0007669"/>
    <property type="project" value="TreeGrafter"/>
</dbReference>
<evidence type="ECO:0000256" key="1">
    <source>
        <dbReference type="ARBA" id="ARBA00007447"/>
    </source>
</evidence>
<dbReference type="InterPro" id="IPR033121">
    <property type="entry name" value="PEPTIDASE_A1"/>
</dbReference>
<feature type="active site" evidence="2">
    <location>
        <position position="285"/>
    </location>
</feature>
<evidence type="ECO:0000313" key="8">
    <source>
        <dbReference type="Proteomes" id="UP000095284"/>
    </source>
</evidence>
<proteinExistence type="inferred from homology"/>
<feature type="signal peptide" evidence="4">
    <location>
        <begin position="1"/>
        <end position="18"/>
    </location>
</feature>
<name>A0A1I7RM85_BURXY</name>
<dbReference type="SMR" id="A0A1I7RM85"/>
<dbReference type="eggNOG" id="KOG1339">
    <property type="taxonomic scope" value="Eukaryota"/>
</dbReference>
<keyword evidence="9" id="KW-1185">Reference proteome</keyword>
<evidence type="ECO:0000256" key="3">
    <source>
        <dbReference type="PIRSR" id="PIRSR601461-2"/>
    </source>
</evidence>
<evidence type="ECO:0000259" key="5">
    <source>
        <dbReference type="PROSITE" id="PS51767"/>
    </source>
</evidence>
<dbReference type="EMBL" id="CAJFDI010000004">
    <property type="protein sequence ID" value="CAD5227871.1"/>
    <property type="molecule type" value="Genomic_DNA"/>
</dbReference>
<reference evidence="7" key="2">
    <citation type="submission" date="2020-08" db="EMBL/GenBank/DDBJ databases">
        <authorList>
            <person name="Kikuchi T."/>
        </authorList>
    </citation>
    <scope>NUCLEOTIDE SEQUENCE</scope>
    <source>
        <strain evidence="6">Ka4C1</strain>
    </source>
</reference>
<dbReference type="CDD" id="cd05471">
    <property type="entry name" value="pepsin_like"/>
    <property type="match status" value="1"/>
</dbReference>
<feature type="disulfide bond" evidence="3">
    <location>
        <begin position="83"/>
        <end position="118"/>
    </location>
</feature>
<dbReference type="SUPFAM" id="SSF50630">
    <property type="entry name" value="Acid proteases"/>
    <property type="match status" value="1"/>
</dbReference>
<dbReference type="WBParaSite" id="BXY_0182000.1">
    <property type="protein sequence ID" value="BXY_0182000.1"/>
    <property type="gene ID" value="BXY_0182000"/>
</dbReference>
<dbReference type="Gene3D" id="2.40.70.10">
    <property type="entry name" value="Acid Proteases"/>
    <property type="match status" value="2"/>
</dbReference>
<feature type="domain" description="Peptidase A1" evidence="5">
    <location>
        <begin position="52"/>
        <end position="389"/>
    </location>
</feature>
<organism evidence="8 10">
    <name type="scientific">Bursaphelenchus xylophilus</name>
    <name type="common">Pinewood nematode worm</name>
    <name type="synonym">Aphelenchoides xylophilus</name>
    <dbReference type="NCBI Taxonomy" id="6326"/>
    <lineage>
        <taxon>Eukaryota</taxon>
        <taxon>Metazoa</taxon>
        <taxon>Ecdysozoa</taxon>
        <taxon>Nematoda</taxon>
        <taxon>Chromadorea</taxon>
        <taxon>Rhabditida</taxon>
        <taxon>Tylenchina</taxon>
        <taxon>Tylenchomorpha</taxon>
        <taxon>Aphelenchoidea</taxon>
        <taxon>Aphelenchoididae</taxon>
        <taxon>Bursaphelenchus</taxon>
    </lineage>
</organism>